<evidence type="ECO:0000313" key="2">
    <source>
        <dbReference type="EMBL" id="RAI73355.1"/>
    </source>
</evidence>
<dbReference type="Pfam" id="PF12867">
    <property type="entry name" value="DinB_2"/>
    <property type="match status" value="1"/>
</dbReference>
<dbReference type="RefSeq" id="WP_111340236.1">
    <property type="nucleotide sequence ID" value="NZ_QLII01000001.1"/>
</dbReference>
<keyword evidence="3" id="KW-1185">Reference proteome</keyword>
<dbReference type="InterPro" id="IPR024775">
    <property type="entry name" value="DinB-like"/>
</dbReference>
<dbReference type="OrthoDB" id="954225at2"/>
<dbReference type="SUPFAM" id="SSF109854">
    <property type="entry name" value="DinB/YfiT-like putative metalloenzymes"/>
    <property type="match status" value="1"/>
</dbReference>
<dbReference type="EMBL" id="QLII01000001">
    <property type="protein sequence ID" value="RAI73355.1"/>
    <property type="molecule type" value="Genomic_DNA"/>
</dbReference>
<protein>
    <submittedName>
        <fullName evidence="2">DinB family protein</fullName>
    </submittedName>
</protein>
<evidence type="ECO:0000313" key="3">
    <source>
        <dbReference type="Proteomes" id="UP000249016"/>
    </source>
</evidence>
<dbReference type="AlphaFoldDB" id="A0A327NEL0"/>
<accession>A0A327NEL0</accession>
<feature type="domain" description="DinB-like" evidence="1">
    <location>
        <begin position="11"/>
        <end position="168"/>
    </location>
</feature>
<dbReference type="Gene3D" id="1.20.120.450">
    <property type="entry name" value="dinb family like domain"/>
    <property type="match status" value="1"/>
</dbReference>
<organism evidence="2 3">
    <name type="scientific">Spirosoma telluris</name>
    <dbReference type="NCBI Taxonomy" id="2183553"/>
    <lineage>
        <taxon>Bacteria</taxon>
        <taxon>Pseudomonadati</taxon>
        <taxon>Bacteroidota</taxon>
        <taxon>Cytophagia</taxon>
        <taxon>Cytophagales</taxon>
        <taxon>Cytophagaceae</taxon>
        <taxon>Spirosoma</taxon>
    </lineage>
</organism>
<gene>
    <name evidence="2" type="ORF">HMF3257_00925</name>
</gene>
<dbReference type="Proteomes" id="UP000249016">
    <property type="component" value="Unassembled WGS sequence"/>
</dbReference>
<evidence type="ECO:0000259" key="1">
    <source>
        <dbReference type="Pfam" id="PF12867"/>
    </source>
</evidence>
<proteinExistence type="predicted"/>
<name>A0A327NEL0_9BACT</name>
<sequence>MQTKTPIQQRLSADYQAFIKVADSLTEEQFHKNNDDKWSVADVMQHLYLSARPIVRLMTGPRDVLRQWGEANSPSRDYDDIASAYRKILATGVKAPAAMLPRVEDMQAEKSELMMRFTGIYQTLIDAVGTWSDLEVDSYCIPHPVLGKLTVREMLIFTSVHTQHHLRLLPEV</sequence>
<comment type="caution">
    <text evidence="2">The sequence shown here is derived from an EMBL/GenBank/DDBJ whole genome shotgun (WGS) entry which is preliminary data.</text>
</comment>
<reference evidence="2 3" key="1">
    <citation type="submission" date="2018-06" db="EMBL/GenBank/DDBJ databases">
        <title>Spirosoma sp. HMF3257 Genome sequencing and assembly.</title>
        <authorList>
            <person name="Kang H."/>
            <person name="Cha I."/>
            <person name="Kim H."/>
            <person name="Kang J."/>
            <person name="Joh K."/>
        </authorList>
    </citation>
    <scope>NUCLEOTIDE SEQUENCE [LARGE SCALE GENOMIC DNA]</scope>
    <source>
        <strain evidence="2 3">HMF3257</strain>
    </source>
</reference>
<dbReference type="InterPro" id="IPR034660">
    <property type="entry name" value="DinB/YfiT-like"/>
</dbReference>